<dbReference type="AlphaFoldDB" id="A0AA46YP96"/>
<evidence type="ECO:0000313" key="6">
    <source>
        <dbReference type="EMBL" id="UYM07393.1"/>
    </source>
</evidence>
<feature type="domain" description="HTH hxlR-type" evidence="5">
    <location>
        <begin position="35"/>
        <end position="133"/>
    </location>
</feature>
<keyword evidence="1" id="KW-0805">Transcription regulation</keyword>
<protein>
    <submittedName>
        <fullName evidence="6">Helix-turn-helix transcriptional regulator</fullName>
    </submittedName>
</protein>
<dbReference type="InterPro" id="IPR036388">
    <property type="entry name" value="WH-like_DNA-bd_sf"/>
</dbReference>
<dbReference type="Proteomes" id="UP001164390">
    <property type="component" value="Chromosome"/>
</dbReference>
<keyword evidence="7" id="KW-1185">Reference proteome</keyword>
<evidence type="ECO:0000256" key="3">
    <source>
        <dbReference type="ARBA" id="ARBA00023163"/>
    </source>
</evidence>
<proteinExistence type="predicted"/>
<evidence type="ECO:0000256" key="4">
    <source>
        <dbReference type="SAM" id="MobiDB-lite"/>
    </source>
</evidence>
<dbReference type="EMBL" id="CP094970">
    <property type="protein sequence ID" value="UYM07393.1"/>
    <property type="molecule type" value="Genomic_DNA"/>
</dbReference>
<reference evidence="6" key="1">
    <citation type="submission" date="2022-01" db="EMBL/GenBank/DDBJ databases">
        <title>Nocardioidaceae gen. sp. A5X3R13.</title>
        <authorList>
            <person name="Lopez Marin M.A."/>
            <person name="Uhlik O."/>
        </authorList>
    </citation>
    <scope>NUCLEOTIDE SEQUENCE</scope>
    <source>
        <strain evidence="6">A5X3R13</strain>
    </source>
</reference>
<evidence type="ECO:0000313" key="7">
    <source>
        <dbReference type="Proteomes" id="UP001164390"/>
    </source>
</evidence>
<dbReference type="InterPro" id="IPR036390">
    <property type="entry name" value="WH_DNA-bd_sf"/>
</dbReference>
<evidence type="ECO:0000256" key="1">
    <source>
        <dbReference type="ARBA" id="ARBA00023015"/>
    </source>
</evidence>
<organism evidence="6 7">
    <name type="scientific">Solicola gregarius</name>
    <dbReference type="NCBI Taxonomy" id="2908642"/>
    <lineage>
        <taxon>Bacteria</taxon>
        <taxon>Bacillati</taxon>
        <taxon>Actinomycetota</taxon>
        <taxon>Actinomycetes</taxon>
        <taxon>Propionibacteriales</taxon>
        <taxon>Nocardioidaceae</taxon>
        <taxon>Solicola</taxon>
    </lineage>
</organism>
<accession>A0AA46YP96</accession>
<feature type="region of interest" description="Disordered" evidence="4">
    <location>
        <begin position="1"/>
        <end position="25"/>
    </location>
</feature>
<keyword evidence="3" id="KW-0804">Transcription</keyword>
<dbReference type="InterPro" id="IPR002577">
    <property type="entry name" value="HTH_HxlR"/>
</dbReference>
<dbReference type="GO" id="GO:0003677">
    <property type="term" value="F:DNA binding"/>
    <property type="evidence" value="ECO:0007669"/>
    <property type="project" value="UniProtKB-KW"/>
</dbReference>
<dbReference type="Pfam" id="PF01638">
    <property type="entry name" value="HxlR"/>
    <property type="match status" value="1"/>
</dbReference>
<dbReference type="PANTHER" id="PTHR33204">
    <property type="entry name" value="TRANSCRIPTIONAL REGULATOR, MARR FAMILY"/>
    <property type="match status" value="1"/>
</dbReference>
<keyword evidence="2" id="KW-0238">DNA-binding</keyword>
<evidence type="ECO:0000259" key="5">
    <source>
        <dbReference type="PROSITE" id="PS51118"/>
    </source>
</evidence>
<dbReference type="Gene3D" id="1.10.10.10">
    <property type="entry name" value="Winged helix-like DNA-binding domain superfamily/Winged helix DNA-binding domain"/>
    <property type="match status" value="1"/>
</dbReference>
<dbReference type="SUPFAM" id="SSF46785">
    <property type="entry name" value="Winged helix' DNA-binding domain"/>
    <property type="match status" value="1"/>
</dbReference>
<dbReference type="RefSeq" id="WP_271636367.1">
    <property type="nucleotide sequence ID" value="NZ_CP094970.1"/>
</dbReference>
<gene>
    <name evidence="6" type="ORF">L0C25_10090</name>
</gene>
<dbReference type="PANTHER" id="PTHR33204:SF39">
    <property type="entry name" value="TRANSCRIPTIONAL REGULATORY PROTEIN"/>
    <property type="match status" value="1"/>
</dbReference>
<sequence length="145" mass="16854">MAEEGTLESPGSSRVTDDACRDDRDPFQWDSREDCDVRQILDRIADKWSLLVISLLEERTMRFNELRREIDGISQRMLSVTLRHLERDGLVQRTIYPEVPPRVEYRLTPLACTLLGTIQSLVHWTEEHQEEIARARAEFDRSAGA</sequence>
<dbReference type="PROSITE" id="PS51118">
    <property type="entry name" value="HTH_HXLR"/>
    <property type="match status" value="1"/>
</dbReference>
<name>A0AA46YP96_9ACTN</name>
<feature type="compositionally biased region" description="Basic and acidic residues" evidence="4">
    <location>
        <begin position="15"/>
        <end position="25"/>
    </location>
</feature>
<dbReference type="KEGG" id="sgrg:L0C25_10090"/>
<evidence type="ECO:0000256" key="2">
    <source>
        <dbReference type="ARBA" id="ARBA00023125"/>
    </source>
</evidence>